<dbReference type="EMBL" id="JACOPG010000001">
    <property type="protein sequence ID" value="MBC5685031.1"/>
    <property type="molecule type" value="Genomic_DNA"/>
</dbReference>
<keyword evidence="2" id="KW-1185">Reference proteome</keyword>
<proteinExistence type="predicted"/>
<sequence length="253" mass="26637">MGLTVSGYDSSSISTLFSSLNSSSSSGGSSLSSMTSLLGEYNSIQSGSYFKLLRSYYTPKNGTDTTTTTDKDKLQTTDKQMAEWKSDATELSDAANTLLKKGTDSLFSKVEQKDADGKTTYGYDTDKIYSAVKKFADAYNDMIDSGDGASLSGVRSAVSGMEGLTSANSSILKSIGISVGSNGHLSVDEATFKKSDMTVAKSLFQTSGGYGYQISAKASMVRSSVLSQASGGSYTRTGAISMNDLMSTYSSYI</sequence>
<evidence type="ECO:0000313" key="2">
    <source>
        <dbReference type="Proteomes" id="UP000643810"/>
    </source>
</evidence>
<evidence type="ECO:0000313" key="1">
    <source>
        <dbReference type="EMBL" id="MBC5685031.1"/>
    </source>
</evidence>
<accession>A0ABR7GC60</accession>
<dbReference type="RefSeq" id="WP_178010230.1">
    <property type="nucleotide sequence ID" value="NZ_JACOPG010000001.1"/>
</dbReference>
<reference evidence="1 2" key="1">
    <citation type="submission" date="2020-08" db="EMBL/GenBank/DDBJ databases">
        <title>Genome public.</title>
        <authorList>
            <person name="Liu C."/>
            <person name="Sun Q."/>
        </authorList>
    </citation>
    <scope>NUCLEOTIDE SEQUENCE [LARGE SCALE GENOMIC DNA]</scope>
    <source>
        <strain evidence="1 2">NSJ-9</strain>
    </source>
</reference>
<organism evidence="1 2">
    <name type="scientific">Roseburia lenta</name>
    <dbReference type="NCBI Taxonomy" id="2763061"/>
    <lineage>
        <taxon>Bacteria</taxon>
        <taxon>Bacillati</taxon>
        <taxon>Bacillota</taxon>
        <taxon>Clostridia</taxon>
        <taxon>Lachnospirales</taxon>
        <taxon>Lachnospiraceae</taxon>
        <taxon>Roseburia</taxon>
    </lineage>
</organism>
<protein>
    <recommendedName>
        <fullName evidence="3">Flagellar hook-associated protein 2 C-terminal domain-containing protein</fullName>
    </recommendedName>
</protein>
<dbReference type="Proteomes" id="UP000643810">
    <property type="component" value="Unassembled WGS sequence"/>
</dbReference>
<gene>
    <name evidence="1" type="ORF">H8R94_00150</name>
</gene>
<name>A0ABR7GC60_9FIRM</name>
<evidence type="ECO:0008006" key="3">
    <source>
        <dbReference type="Google" id="ProtNLM"/>
    </source>
</evidence>
<comment type="caution">
    <text evidence="1">The sequence shown here is derived from an EMBL/GenBank/DDBJ whole genome shotgun (WGS) entry which is preliminary data.</text>
</comment>